<sequence>MSTKKYKWLEKGLRIFVVVTSIAYFSSFATFITHPAYAAPASVWTTQVTCANPADQDANEYANGDTVYIRGKNFLANTTYYWTIMGNPGGASADPSQIVKSDDVVTDGDGFFCLAAYVVGSDGDLDDGVYTVDVYDNSDHEGGSKNDNYHVNGVLFGSISGTKYYDWNHDNETDVGDQTLAGWIIKLYSDDEVYLKETTTDGNGNYSFIDLLEDEYYVCEVVPFGWTHSYNAAGSWENGEYCKYVGVTTNENTGDVDFHNYLTGAIHGYKWNDLNGNGERDCEQLLSAAVFQDLIEIPVQDCEPLLSGWTVFIDEDGNGQLDEGEMNMVTDDGDHYGWYWFTDLEPGNYQLCEVSQGSWDQTFPLNENSNCHGISVPDGEGTCWGDLLQPLSLVENYVETPLMCNFGNMEIPPACGDGVVNQEFEECDGTDGVAGNQTCSVECAIEELEDPTPVVTLEKLCSPNPVSAGEDITYTLNWSVENADVTNVVLTDEIPADTTFVSASDPGAYDAVTNTVTWDLGTAGPGNYATTLTVMADSPIINGTEIANMAILTTEETQTIEGSCNVAVSSGPILTIEKLVDETVVNPGQTVNYTVKVTNSGTDAALNVVMTDTLPAGFTEEGTGNTTITHSFGNIDAGDTVSTSFAVVIGAGVKTGTFTNIVTATSDNYTDISAEVDLDVLIPKVLGEKVVEPKVLGDSTTLPVTGAGFLPLLTALTSVGMIAGGAWATRKELTKKRSK</sequence>
<feature type="transmembrane region" description="Helical" evidence="4">
    <location>
        <begin position="12"/>
        <end position="32"/>
    </location>
</feature>
<gene>
    <name evidence="7" type="ORF">A2898_02190</name>
</gene>
<evidence type="ECO:0000256" key="3">
    <source>
        <dbReference type="ARBA" id="ARBA00022729"/>
    </source>
</evidence>
<name>A0A1G2B347_9BACT</name>
<evidence type="ECO:0000256" key="1">
    <source>
        <dbReference type="ARBA" id="ARBA00004613"/>
    </source>
</evidence>
<evidence type="ECO:0000313" key="8">
    <source>
        <dbReference type="Proteomes" id="UP000179164"/>
    </source>
</evidence>
<dbReference type="PROSITE" id="PS00018">
    <property type="entry name" value="EF_HAND_1"/>
    <property type="match status" value="1"/>
</dbReference>
<feature type="domain" description="DUF11" evidence="5">
    <location>
        <begin position="574"/>
        <end position="672"/>
    </location>
</feature>
<dbReference type="NCBIfam" id="TIGR01451">
    <property type="entry name" value="B_ant_repeat"/>
    <property type="match status" value="2"/>
</dbReference>
<dbReference type="SUPFAM" id="SSF117074">
    <property type="entry name" value="Hypothetical protein PA1324"/>
    <property type="match status" value="2"/>
</dbReference>
<dbReference type="GO" id="GO:0005576">
    <property type="term" value="C:extracellular region"/>
    <property type="evidence" value="ECO:0007669"/>
    <property type="project" value="UniProtKB-SubCell"/>
</dbReference>
<dbReference type="InterPro" id="IPR013783">
    <property type="entry name" value="Ig-like_fold"/>
</dbReference>
<keyword evidence="2" id="KW-0964">Secreted</keyword>
<dbReference type="PANTHER" id="PTHR34819">
    <property type="entry name" value="LARGE CYSTEINE-RICH PERIPLASMIC PROTEIN OMCB"/>
    <property type="match status" value="1"/>
</dbReference>
<evidence type="ECO:0000256" key="2">
    <source>
        <dbReference type="ARBA" id="ARBA00022525"/>
    </source>
</evidence>
<dbReference type="InterPro" id="IPR001434">
    <property type="entry name" value="OmcB-like_DUF11"/>
</dbReference>
<dbReference type="Pfam" id="PF17210">
    <property type="entry name" value="SdrD_B"/>
    <property type="match status" value="1"/>
</dbReference>
<dbReference type="Gene3D" id="2.60.40.10">
    <property type="entry name" value="Immunoglobulins"/>
    <property type="match status" value="3"/>
</dbReference>
<dbReference type="Proteomes" id="UP000179164">
    <property type="component" value="Unassembled WGS sequence"/>
</dbReference>
<comment type="caution">
    <text evidence="7">The sequence shown here is derived from an EMBL/GenBank/DDBJ whole genome shotgun (WGS) entry which is preliminary data.</text>
</comment>
<evidence type="ECO:0000259" key="5">
    <source>
        <dbReference type="Pfam" id="PF01345"/>
    </source>
</evidence>
<dbReference type="InterPro" id="IPR047589">
    <property type="entry name" value="DUF11_rpt"/>
</dbReference>
<feature type="domain" description="SD-repeat containing protein B" evidence="6">
    <location>
        <begin position="163"/>
        <end position="236"/>
    </location>
</feature>
<reference evidence="7 8" key="1">
    <citation type="journal article" date="2016" name="Nat. Commun.">
        <title>Thousands of microbial genomes shed light on interconnected biogeochemical processes in an aquifer system.</title>
        <authorList>
            <person name="Anantharaman K."/>
            <person name="Brown C.T."/>
            <person name="Hug L.A."/>
            <person name="Sharon I."/>
            <person name="Castelle C.J."/>
            <person name="Probst A.J."/>
            <person name="Thomas B.C."/>
            <person name="Singh A."/>
            <person name="Wilkins M.J."/>
            <person name="Karaoz U."/>
            <person name="Brodie E.L."/>
            <person name="Williams K.H."/>
            <person name="Hubbard S.S."/>
            <person name="Banfield J.F."/>
        </authorList>
    </citation>
    <scope>NUCLEOTIDE SEQUENCE [LARGE SCALE GENOMIC DNA]</scope>
</reference>
<dbReference type="STRING" id="1798543.A2898_02190"/>
<dbReference type="InterPro" id="IPR033764">
    <property type="entry name" value="Sdr_B"/>
</dbReference>
<dbReference type="PANTHER" id="PTHR34819:SF5">
    <property type="entry name" value="CONSERVED REPEAT DOMAIN PROTEIN"/>
    <property type="match status" value="1"/>
</dbReference>
<evidence type="ECO:0000259" key="6">
    <source>
        <dbReference type="Pfam" id="PF17210"/>
    </source>
</evidence>
<keyword evidence="3" id="KW-0732">Signal</keyword>
<evidence type="ECO:0000256" key="4">
    <source>
        <dbReference type="SAM" id="Phobius"/>
    </source>
</evidence>
<keyword evidence="4" id="KW-0812">Transmembrane</keyword>
<dbReference type="InterPro" id="IPR051172">
    <property type="entry name" value="Chlamydia_OmcB"/>
</dbReference>
<protein>
    <recommendedName>
        <fullName evidence="9">DUF11 domain-containing protein</fullName>
    </recommendedName>
</protein>
<evidence type="ECO:0000313" key="7">
    <source>
        <dbReference type="EMBL" id="OGY83069.1"/>
    </source>
</evidence>
<organism evidence="7 8">
    <name type="scientific">Candidatus Kerfeldbacteria bacterium RIFCSPLOWO2_01_FULL_48_11</name>
    <dbReference type="NCBI Taxonomy" id="1798543"/>
    <lineage>
        <taxon>Bacteria</taxon>
        <taxon>Candidatus Kerfeldiibacteriota</taxon>
    </lineage>
</organism>
<feature type="transmembrane region" description="Helical" evidence="4">
    <location>
        <begin position="709"/>
        <end position="729"/>
    </location>
</feature>
<dbReference type="Pfam" id="PF01345">
    <property type="entry name" value="DUF11"/>
    <property type="match status" value="2"/>
</dbReference>
<keyword evidence="4" id="KW-1133">Transmembrane helix</keyword>
<comment type="subcellular location">
    <subcellularLocation>
        <location evidence="1">Secreted</location>
    </subcellularLocation>
</comment>
<dbReference type="Gene3D" id="2.60.40.1170">
    <property type="entry name" value="Mu homology domain, subdomain B"/>
    <property type="match status" value="1"/>
</dbReference>
<dbReference type="InterPro" id="IPR018247">
    <property type="entry name" value="EF_Hand_1_Ca_BS"/>
</dbReference>
<feature type="domain" description="DUF11" evidence="5">
    <location>
        <begin position="457"/>
        <end position="557"/>
    </location>
</feature>
<keyword evidence="4" id="KW-0472">Membrane</keyword>
<proteinExistence type="predicted"/>
<accession>A0A1G2B347</accession>
<dbReference type="EMBL" id="MHKE01000015">
    <property type="protein sequence ID" value="OGY83069.1"/>
    <property type="molecule type" value="Genomic_DNA"/>
</dbReference>
<dbReference type="AlphaFoldDB" id="A0A1G2B347"/>
<evidence type="ECO:0008006" key="9">
    <source>
        <dbReference type="Google" id="ProtNLM"/>
    </source>
</evidence>